<gene>
    <name evidence="2" type="ORF">PoB_002524100</name>
</gene>
<feature type="transmembrane region" description="Helical" evidence="1">
    <location>
        <begin position="93"/>
        <end position="112"/>
    </location>
</feature>
<accession>A0AAV3ZHX5</accession>
<keyword evidence="1" id="KW-0812">Transmembrane</keyword>
<comment type="caution">
    <text evidence="2">The sequence shown here is derived from an EMBL/GenBank/DDBJ whole genome shotgun (WGS) entry which is preliminary data.</text>
</comment>
<keyword evidence="3" id="KW-1185">Reference proteome</keyword>
<dbReference type="EMBL" id="BLXT01002861">
    <property type="protein sequence ID" value="GFN98735.1"/>
    <property type="molecule type" value="Genomic_DNA"/>
</dbReference>
<reference evidence="2 3" key="1">
    <citation type="journal article" date="2021" name="Elife">
        <title>Chloroplast acquisition without the gene transfer in kleptoplastic sea slugs, Plakobranchus ocellatus.</title>
        <authorList>
            <person name="Maeda T."/>
            <person name="Takahashi S."/>
            <person name="Yoshida T."/>
            <person name="Shimamura S."/>
            <person name="Takaki Y."/>
            <person name="Nagai Y."/>
            <person name="Toyoda A."/>
            <person name="Suzuki Y."/>
            <person name="Arimoto A."/>
            <person name="Ishii H."/>
            <person name="Satoh N."/>
            <person name="Nishiyama T."/>
            <person name="Hasebe M."/>
            <person name="Maruyama T."/>
            <person name="Minagawa J."/>
            <person name="Obokata J."/>
            <person name="Shigenobu S."/>
        </authorList>
    </citation>
    <scope>NUCLEOTIDE SEQUENCE [LARGE SCALE GENOMIC DNA]</scope>
</reference>
<name>A0AAV3ZHX5_9GAST</name>
<protein>
    <submittedName>
        <fullName evidence="2">Uncharacterized protein</fullName>
    </submittedName>
</protein>
<evidence type="ECO:0000256" key="1">
    <source>
        <dbReference type="SAM" id="Phobius"/>
    </source>
</evidence>
<proteinExistence type="predicted"/>
<keyword evidence="1" id="KW-1133">Transmembrane helix</keyword>
<dbReference type="AlphaFoldDB" id="A0AAV3ZHX5"/>
<evidence type="ECO:0000313" key="2">
    <source>
        <dbReference type="EMBL" id="GFN98735.1"/>
    </source>
</evidence>
<organism evidence="2 3">
    <name type="scientific">Plakobranchus ocellatus</name>
    <dbReference type="NCBI Taxonomy" id="259542"/>
    <lineage>
        <taxon>Eukaryota</taxon>
        <taxon>Metazoa</taxon>
        <taxon>Spiralia</taxon>
        <taxon>Lophotrochozoa</taxon>
        <taxon>Mollusca</taxon>
        <taxon>Gastropoda</taxon>
        <taxon>Heterobranchia</taxon>
        <taxon>Euthyneura</taxon>
        <taxon>Panpulmonata</taxon>
        <taxon>Sacoglossa</taxon>
        <taxon>Placobranchoidea</taxon>
        <taxon>Plakobranchidae</taxon>
        <taxon>Plakobranchus</taxon>
    </lineage>
</organism>
<evidence type="ECO:0000313" key="3">
    <source>
        <dbReference type="Proteomes" id="UP000735302"/>
    </source>
</evidence>
<dbReference type="Proteomes" id="UP000735302">
    <property type="component" value="Unassembled WGS sequence"/>
</dbReference>
<sequence length="152" mass="16639">MTVPCYVCEKLSYKEAVLVCPELNTKVGGVVQLETLSNSTWNRQILVVLTLEEEIRARNVTLTVVLLGEFLVAAVVLLGEFLVVAVILLGEFLVVAVVLLGEFLVVAVVLLGESDRGKITGHKVADRPIEQTRWTGEAGSRVVTVRPARQER</sequence>
<feature type="transmembrane region" description="Helical" evidence="1">
    <location>
        <begin position="64"/>
        <end position="87"/>
    </location>
</feature>
<keyword evidence="1" id="KW-0472">Membrane</keyword>